<keyword evidence="2" id="KW-0964">Secreted</keyword>
<dbReference type="PROSITE" id="PS50843">
    <property type="entry name" value="EXPANSIN_CBD"/>
    <property type="match status" value="1"/>
</dbReference>
<evidence type="ECO:0000313" key="6">
    <source>
        <dbReference type="EMBL" id="KAL0292289.1"/>
    </source>
</evidence>
<gene>
    <name evidence="6" type="ORF">Scaly_2596300</name>
</gene>
<dbReference type="InterPro" id="IPR009009">
    <property type="entry name" value="RlpA-like_DPBB"/>
</dbReference>
<comment type="subcellular location">
    <subcellularLocation>
        <location evidence="1">Secreted</location>
    </subcellularLocation>
</comment>
<dbReference type="CDD" id="cd22275">
    <property type="entry name" value="DPBB_EXPB_N"/>
    <property type="match status" value="1"/>
</dbReference>
<evidence type="ECO:0000256" key="3">
    <source>
        <dbReference type="RuleBase" id="RU003460"/>
    </source>
</evidence>
<dbReference type="SMART" id="SM00837">
    <property type="entry name" value="DPBB_1"/>
    <property type="match status" value="1"/>
</dbReference>
<comment type="similarity">
    <text evidence="3">Belongs to the expansin family.</text>
</comment>
<dbReference type="SUPFAM" id="SSF49590">
    <property type="entry name" value="PHL pollen allergen"/>
    <property type="match status" value="1"/>
</dbReference>
<dbReference type="Gene3D" id="2.60.40.760">
    <property type="entry name" value="Expansin, cellulose-binding-like domain"/>
    <property type="match status" value="1"/>
</dbReference>
<comment type="caution">
    <text evidence="6">The sequence shown here is derived from an EMBL/GenBank/DDBJ whole genome shotgun (WGS) entry which is preliminary data.</text>
</comment>
<dbReference type="PANTHER" id="PTHR31692:SF56">
    <property type="entry name" value="EXPANSIN-B2-RELATED"/>
    <property type="match status" value="1"/>
</dbReference>
<evidence type="ECO:0000259" key="4">
    <source>
        <dbReference type="PROSITE" id="PS50842"/>
    </source>
</evidence>
<reference evidence="6" key="2">
    <citation type="journal article" date="2024" name="Plant">
        <title>Genomic evolution and insights into agronomic trait innovations of Sesamum species.</title>
        <authorList>
            <person name="Miao H."/>
            <person name="Wang L."/>
            <person name="Qu L."/>
            <person name="Liu H."/>
            <person name="Sun Y."/>
            <person name="Le M."/>
            <person name="Wang Q."/>
            <person name="Wei S."/>
            <person name="Zheng Y."/>
            <person name="Lin W."/>
            <person name="Duan Y."/>
            <person name="Cao H."/>
            <person name="Xiong S."/>
            <person name="Wang X."/>
            <person name="Wei L."/>
            <person name="Li C."/>
            <person name="Ma Q."/>
            <person name="Ju M."/>
            <person name="Zhao R."/>
            <person name="Li G."/>
            <person name="Mu C."/>
            <person name="Tian Q."/>
            <person name="Mei H."/>
            <person name="Zhang T."/>
            <person name="Gao T."/>
            <person name="Zhang H."/>
        </authorList>
    </citation>
    <scope>NUCLEOTIDE SEQUENCE</scope>
    <source>
        <strain evidence="6">KEN8</strain>
    </source>
</reference>
<dbReference type="AlphaFoldDB" id="A0AAW2JC08"/>
<dbReference type="InterPro" id="IPR007112">
    <property type="entry name" value="Expansin/allergen_DPBB_dom"/>
</dbReference>
<dbReference type="PANTHER" id="PTHR31692">
    <property type="entry name" value="EXPANSIN-B3"/>
    <property type="match status" value="1"/>
</dbReference>
<evidence type="ECO:0000259" key="5">
    <source>
        <dbReference type="PROSITE" id="PS50843"/>
    </source>
</evidence>
<dbReference type="InterPro" id="IPR036749">
    <property type="entry name" value="Expansin_CBD_sf"/>
</dbReference>
<dbReference type="Pfam" id="PF01357">
    <property type="entry name" value="Expansin_C"/>
    <property type="match status" value="1"/>
</dbReference>
<name>A0AAW2JC08_9LAMI</name>
<reference evidence="6" key="1">
    <citation type="submission" date="2020-06" db="EMBL/GenBank/DDBJ databases">
        <authorList>
            <person name="Li T."/>
            <person name="Hu X."/>
            <person name="Zhang T."/>
            <person name="Song X."/>
            <person name="Zhang H."/>
            <person name="Dai N."/>
            <person name="Sheng W."/>
            <person name="Hou X."/>
            <person name="Wei L."/>
        </authorList>
    </citation>
    <scope>NUCLEOTIDE SEQUENCE</scope>
    <source>
        <strain evidence="6">KEN8</strain>
        <tissue evidence="6">Leaf</tissue>
    </source>
</reference>
<dbReference type="PRINTS" id="PR01225">
    <property type="entry name" value="EXPANSNFAMLY"/>
</dbReference>
<dbReference type="PRINTS" id="PR00829">
    <property type="entry name" value="LOLP1ALLERGN"/>
</dbReference>
<dbReference type="InterPro" id="IPR007118">
    <property type="entry name" value="Expan_Lol_pI"/>
</dbReference>
<evidence type="ECO:0000256" key="1">
    <source>
        <dbReference type="ARBA" id="ARBA00004613"/>
    </source>
</evidence>
<feature type="domain" description="Expansin-like EG45" evidence="4">
    <location>
        <begin position="59"/>
        <end position="168"/>
    </location>
</feature>
<evidence type="ECO:0000256" key="2">
    <source>
        <dbReference type="ARBA" id="ARBA00022525"/>
    </source>
</evidence>
<dbReference type="InterPro" id="IPR036908">
    <property type="entry name" value="RlpA-like_sf"/>
</dbReference>
<proteinExistence type="inferred from homology"/>
<dbReference type="Pfam" id="PF03330">
    <property type="entry name" value="DPBB_1"/>
    <property type="match status" value="1"/>
</dbReference>
<dbReference type="GO" id="GO:0009653">
    <property type="term" value="P:anatomical structure morphogenesis"/>
    <property type="evidence" value="ECO:0007669"/>
    <property type="project" value="UniProtKB-ARBA"/>
</dbReference>
<accession>A0AAW2JC08</accession>
<dbReference type="InterPro" id="IPR005795">
    <property type="entry name" value="LolPI"/>
</dbReference>
<protein>
    <submittedName>
        <fullName evidence="6">Expansin-B4</fullName>
    </submittedName>
</protein>
<dbReference type="Gene3D" id="2.40.40.10">
    <property type="entry name" value="RlpA-like domain"/>
    <property type="match status" value="1"/>
</dbReference>
<sequence length="348" mass="37839">MFDFLNDRRFSIPAIVAIFLILNEYCFCMSSESANATLDSTFSSAVATWYGSPTGAGSGGACGFADDVANYPYEGYIAAGNNNLFKSGKGCGSCYQVKCYQNPACSGYPIRITITDECPGACNNEPVHFDLSGKAFGYLAKPGEADTLRNAGRINIEYQRVPCYYSIGITFKIDTGSNPYYLAFAVEYVGGDGDIGLVELLPSNGRNRWLAMQQSWGATWKANIPIGTKGPYSVRITTLQSRKTVVARNVIPGDWALGKYYGSRVNFKASSINQGLWVRFSPCVGGVGHEEGSFALLLDMPFAPSTKELSHCQNASFKIFKARKLLPGGESQRRAALVPVRTEEARFS</sequence>
<dbReference type="EMBL" id="JACGWM010001516">
    <property type="protein sequence ID" value="KAL0292289.1"/>
    <property type="molecule type" value="Genomic_DNA"/>
</dbReference>
<dbReference type="GO" id="GO:0005576">
    <property type="term" value="C:extracellular region"/>
    <property type="evidence" value="ECO:0007669"/>
    <property type="project" value="UniProtKB-SubCell"/>
</dbReference>
<organism evidence="6">
    <name type="scientific">Sesamum calycinum</name>
    <dbReference type="NCBI Taxonomy" id="2727403"/>
    <lineage>
        <taxon>Eukaryota</taxon>
        <taxon>Viridiplantae</taxon>
        <taxon>Streptophyta</taxon>
        <taxon>Embryophyta</taxon>
        <taxon>Tracheophyta</taxon>
        <taxon>Spermatophyta</taxon>
        <taxon>Magnoliopsida</taxon>
        <taxon>eudicotyledons</taxon>
        <taxon>Gunneridae</taxon>
        <taxon>Pentapetalae</taxon>
        <taxon>asterids</taxon>
        <taxon>lamiids</taxon>
        <taxon>Lamiales</taxon>
        <taxon>Pedaliaceae</taxon>
        <taxon>Sesamum</taxon>
    </lineage>
</organism>
<dbReference type="PROSITE" id="PS50842">
    <property type="entry name" value="EXPANSIN_EG45"/>
    <property type="match status" value="1"/>
</dbReference>
<dbReference type="SUPFAM" id="SSF50685">
    <property type="entry name" value="Barwin-like endoglucanases"/>
    <property type="match status" value="1"/>
</dbReference>
<dbReference type="InterPro" id="IPR007117">
    <property type="entry name" value="Expansin_CBD"/>
</dbReference>
<feature type="domain" description="Expansin-like CBD" evidence="5">
    <location>
        <begin position="180"/>
        <end position="263"/>
    </location>
</feature>